<dbReference type="Gene3D" id="3.10.10.10">
    <property type="entry name" value="HIV Type 1 Reverse Transcriptase, subunit A, domain 1"/>
    <property type="match status" value="1"/>
</dbReference>
<evidence type="ECO:0008006" key="5">
    <source>
        <dbReference type="Google" id="ProtNLM"/>
    </source>
</evidence>
<feature type="compositionally biased region" description="Basic and acidic residues" evidence="1">
    <location>
        <begin position="2212"/>
        <end position="2238"/>
    </location>
</feature>
<dbReference type="Pfam" id="PF01885">
    <property type="entry name" value="PTS_2-RNA"/>
    <property type="match status" value="1"/>
</dbReference>
<dbReference type="SUPFAM" id="SSF53098">
    <property type="entry name" value="Ribonuclease H-like"/>
    <property type="match status" value="1"/>
</dbReference>
<dbReference type="InterPro" id="IPR012337">
    <property type="entry name" value="RNaseH-like_sf"/>
</dbReference>
<dbReference type="EMBL" id="CAMXCT020006734">
    <property type="protein sequence ID" value="CAL1172571.1"/>
    <property type="molecule type" value="Genomic_DNA"/>
</dbReference>
<protein>
    <recommendedName>
        <fullName evidence="5">2'-phosphotransferase</fullName>
    </recommendedName>
</protein>
<accession>A0A9P1GQW7</accession>
<dbReference type="InterPro" id="IPR036397">
    <property type="entry name" value="RNaseH_sf"/>
</dbReference>
<reference evidence="3" key="2">
    <citation type="submission" date="2024-04" db="EMBL/GenBank/DDBJ databases">
        <authorList>
            <person name="Chen Y."/>
            <person name="Shah S."/>
            <person name="Dougan E. K."/>
            <person name="Thang M."/>
            <person name="Chan C."/>
        </authorList>
    </citation>
    <scope>NUCLEOTIDE SEQUENCE [LARGE SCALE GENOMIC DNA]</scope>
</reference>
<evidence type="ECO:0000256" key="1">
    <source>
        <dbReference type="SAM" id="MobiDB-lite"/>
    </source>
</evidence>
<keyword evidence="4" id="KW-1185">Reference proteome</keyword>
<sequence>MVKYRRRWLQKATLLFADDGWSGAGLLCFVAAGVVSSDKVYHIVETPGALDLLAEEGPTDKYYQRLRADLSERYPAASEHLLDHLEALEAFLDKSIMAGVTFGIDKAKIGVIEGELLGHCVGRFGARCSQEKTKAVQDFPALREKLHIQQFLGCTNFLRNYLPPEYAHCAKLLGEHMKGAVPFPESGLGEGDTSGDKAVRAIKLMTQRAIELAVLDEAGAITGERPLEQIADSSGYAVGGSALQMQADLGSFKVSAVHSKGLTPAQQAWAPLSLEGYAQLEVRRAVKKQLGPIKPICWTDHANWTRQQTLEQVEPKHLRWLSEILADGSELRSLAGRSARLGDGYSRNPPERDQLLEQRTKDLEGLIGQLRGFSLEEYLSDVSEKVALPWSVGDGVLPDPEQGRSAGNDQVAAVAGELGVLNRSLRNNMFAAGVSSEIRVLYVPVYVARILKEMPYTSKGRLVDIMAMLLREIAKHMPNFVVGAGQGAIVCLAAASPVVVESVLLARNVHITEAHKVASAWAQVKLMFGANPRIGKSKPGGQLLKEACPEWFTPHVLECLPRLGMVEKYVPVREEIEELLSCAGVMQVNSLESVMWSSWLERDSKELWEHEGQCACGRRTRLFGQCMRCIEAEHAEEFQRRADQGAEEEDQNVERRFELEGGPDVTAKIEPLIERDPVTGREELSGTAEKWLDEHLKRRKEKVEELKEEPELAVGADLRSDWFKSQRSDDKLMSVIQKCLKRTEETNKFRLAEDGLLERLLERDGQNGELWVLVVPDGKAHSMMSWKEFCCRQVHTGIMGAHRSGAKMLAILRKACWWDDMERQEFRSTLLKEYCALLGVRQKFSGPLRPCEMGRTERIHQEMQKVLGLLVHDVCRSRPHEWMELLGVVEYILDTTPGPSGFAPRDFERGWSLASPLERELIGRETLEFEPVEEATKKLFKAYREIRVKVLGWQAASAAQRADRANRKQLSEPMRIMAKQGNRVELEPVVADPTQGRPRTLKDVHVEDLLLVPPDAAATTPIRPAHVELPSPVGQDDPGSVRSPGLMVEQREDPDAGAAGVVPERANRRTKKGRLASLRIGSYVAYAIESIKANVPANKHLKRCRVGKILQIRPMEQVLLVHRYTPIADGRLRVRWKEMYLSEATKEETLIPSSHPVQEEVPLQRIITEIHLNSEVMSHAAARQIDASGYRVDERRSEALQREVDADRRIEIADVGAVQEMVAMMTESPAHVADRPGDHSKVFVDRSQVALPDDLEAKLKETHRKAEAKWDALSLAKDWDQVCSDLSSFRFSGEKLAADPRRNSEYKEKVVSGLGFSDADREKKTWLNREEFSACQEVLRRKAAGFWVPGTPRTTIRHVQHDTTPTGPPVKTPPHRLAPEAAEWIDQKIEEEVARGQLVRGNSPWGSPPFPTKAVEAAHKRARKRRIVVDYRRVNARVLRNSYYSRKSSEVIAEASGSAYLTLLDAVTGFNQVENTERAKQVLALVSRGGQFLPTCLTFGSQNGPEDFAFVVDRIYAPGRHRRLRLMKEWLPYVDDLTIRTGRVLDGVIYKDSEVTARVREAVSVANVSEQDIGEALKACGFSSKGLSKEKSKTEPDRDQRPELRSEEKVAAVRAEGVGRRVPPRLSKGKVTGVMGKEKEDPLETPFLGSLRTPEALEVCLAAASACWEVQGRNGPLHDRSRLSVRADAPERGFGPARGVGNWSGPRSPRKASTGSEDGESEECGRQPPPTKKMAGEVKEKEEEPSAETVRLSHRLTALLRHGKVHGKRMAVKVLVECFDSKGWVRASRVVEWLRLPQQGVVETLQAAVDCSGARLETGRTQAGAFMLRARHSWSMDHVFDGLAEAAEQDEPIQLFHGTTWKAWAGIGRSCLKSEQQLKGGTGRIHVHLARTPFSVRPGSEVIICINTQTLFKLAKGYRMPVLANEKAVYIGFPLPLDSFATVCVASEEGSGLGAELAGIRVPRDRWVLDKKALETGEPEEALEPKETTKGEASGSKSRSEDAAGAAEAASSKGETKVADKSDVSQDKRPPEAAIQEEPAVAVKTEAVESDRSAVSDAPRRAEEVKPAVTKPGQADAVGKAAPEGPKDAGAKAATEEPAADKSDSTSSDGESSSSTEPKEAVPKAAPADRAKVAERDPADRGRVAERDPADRQVTTKMAEVAERKEEARSTRNVKRAASPRRSPVSRGREQVRTRSGRSKMVREASSGRATLDAKEAGWARAREVRRNSESEDEYPRQSFRPDDVVHGLFGHLYLKRLWAQMSVKNREKLEIQELSLSCLALPEQMRK</sequence>
<feature type="region of interest" description="Disordered" evidence="1">
    <location>
        <begin position="1586"/>
        <end position="1609"/>
    </location>
</feature>
<dbReference type="InterPro" id="IPR043502">
    <property type="entry name" value="DNA/RNA_pol_sf"/>
</dbReference>
<dbReference type="GO" id="GO:0003676">
    <property type="term" value="F:nucleic acid binding"/>
    <property type="evidence" value="ECO:0007669"/>
    <property type="project" value="InterPro"/>
</dbReference>
<organism evidence="2">
    <name type="scientific">Cladocopium goreaui</name>
    <dbReference type="NCBI Taxonomy" id="2562237"/>
    <lineage>
        <taxon>Eukaryota</taxon>
        <taxon>Sar</taxon>
        <taxon>Alveolata</taxon>
        <taxon>Dinophyceae</taxon>
        <taxon>Suessiales</taxon>
        <taxon>Symbiodiniaceae</taxon>
        <taxon>Cladocopium</taxon>
    </lineage>
</organism>
<dbReference type="OrthoDB" id="6783748at2759"/>
<name>A0A9P1GQW7_9DINO</name>
<feature type="compositionally biased region" description="Basic and acidic residues" evidence="1">
    <location>
        <begin position="1734"/>
        <end position="1744"/>
    </location>
</feature>
<dbReference type="InterPro" id="IPR043128">
    <property type="entry name" value="Rev_trsase/Diguanyl_cyclase"/>
</dbReference>
<reference evidence="2" key="1">
    <citation type="submission" date="2022-10" db="EMBL/GenBank/DDBJ databases">
        <authorList>
            <person name="Chen Y."/>
            <person name="Dougan E. K."/>
            <person name="Chan C."/>
            <person name="Rhodes N."/>
            <person name="Thang M."/>
        </authorList>
    </citation>
    <scope>NUCLEOTIDE SEQUENCE</scope>
</reference>
<feature type="region of interest" description="Disordered" evidence="1">
    <location>
        <begin position="1050"/>
        <end position="1071"/>
    </location>
</feature>
<dbReference type="GO" id="GO:0016740">
    <property type="term" value="F:transferase activity"/>
    <property type="evidence" value="ECO:0007669"/>
    <property type="project" value="InterPro"/>
</dbReference>
<evidence type="ECO:0000313" key="4">
    <source>
        <dbReference type="Proteomes" id="UP001152797"/>
    </source>
</evidence>
<feature type="region of interest" description="Disordered" evidence="1">
    <location>
        <begin position="1974"/>
        <end position="2238"/>
    </location>
</feature>
<dbReference type="PANTHER" id="PTHR33064:SF37">
    <property type="entry name" value="RIBONUCLEASE H"/>
    <property type="match status" value="1"/>
</dbReference>
<dbReference type="InterPro" id="IPR002745">
    <property type="entry name" value="Ptrans_KptA/Tpt1"/>
</dbReference>
<dbReference type="Gene3D" id="3.30.70.270">
    <property type="match status" value="1"/>
</dbReference>
<dbReference type="SUPFAM" id="SSF56399">
    <property type="entry name" value="ADP-ribosylation"/>
    <property type="match status" value="1"/>
</dbReference>
<comment type="caution">
    <text evidence="2">The sequence shown here is derived from an EMBL/GenBank/DDBJ whole genome shotgun (WGS) entry which is preliminary data.</text>
</comment>
<dbReference type="PANTHER" id="PTHR33064">
    <property type="entry name" value="POL PROTEIN"/>
    <property type="match status" value="1"/>
</dbReference>
<dbReference type="EMBL" id="CAMXCT010006734">
    <property type="protein sequence ID" value="CAI4019196.1"/>
    <property type="molecule type" value="Genomic_DNA"/>
</dbReference>
<dbReference type="SUPFAM" id="SSF56672">
    <property type="entry name" value="DNA/RNA polymerases"/>
    <property type="match status" value="2"/>
</dbReference>
<evidence type="ECO:0000313" key="2">
    <source>
        <dbReference type="EMBL" id="CAI4019196.1"/>
    </source>
</evidence>
<dbReference type="InterPro" id="IPR051320">
    <property type="entry name" value="Viral_Replic_Matur_Polypro"/>
</dbReference>
<feature type="compositionally biased region" description="Low complexity" evidence="1">
    <location>
        <begin position="2105"/>
        <end position="2116"/>
    </location>
</feature>
<feature type="region of interest" description="Disordered" evidence="1">
    <location>
        <begin position="1672"/>
        <end position="1749"/>
    </location>
</feature>
<feature type="compositionally biased region" description="Basic and acidic residues" evidence="1">
    <location>
        <begin position="2046"/>
        <end position="2066"/>
    </location>
</feature>
<dbReference type="EMBL" id="CAMXCT030006734">
    <property type="protein sequence ID" value="CAL4806508.1"/>
    <property type="molecule type" value="Genomic_DNA"/>
</dbReference>
<feature type="compositionally biased region" description="Basic and acidic residues" evidence="1">
    <location>
        <begin position="2117"/>
        <end position="2151"/>
    </location>
</feature>
<dbReference type="Gene3D" id="3.30.420.10">
    <property type="entry name" value="Ribonuclease H-like superfamily/Ribonuclease H"/>
    <property type="match status" value="1"/>
</dbReference>
<proteinExistence type="predicted"/>
<feature type="compositionally biased region" description="Low complexity" evidence="1">
    <location>
        <begin position="2003"/>
        <end position="2013"/>
    </location>
</feature>
<evidence type="ECO:0000313" key="3">
    <source>
        <dbReference type="EMBL" id="CAL1172571.1"/>
    </source>
</evidence>
<dbReference type="Proteomes" id="UP001152797">
    <property type="component" value="Unassembled WGS sequence"/>
</dbReference>
<gene>
    <name evidence="2" type="ORF">C1SCF055_LOCUS43710</name>
</gene>
<feature type="compositionally biased region" description="Basic and acidic residues" evidence="1">
    <location>
        <begin position="2014"/>
        <end position="2031"/>
    </location>
</feature>
<feature type="compositionally biased region" description="Basic and acidic residues" evidence="1">
    <location>
        <begin position="2160"/>
        <end position="2170"/>
    </location>
</feature>
<feature type="compositionally biased region" description="Basic and acidic residues" evidence="1">
    <location>
        <begin position="1587"/>
        <end position="1609"/>
    </location>
</feature>